<proteinExistence type="predicted"/>
<dbReference type="InterPro" id="IPR021352">
    <property type="entry name" value="DUF2971"/>
</dbReference>
<sequence length="258" mass="29903">MWLSDISKSNDYQECVRCREFVNKGMEEYLRDDVEALKAWGTWYENGVHSNFLMKTFCVCFSESKDKLSQWRGYAQDGKGIAIGFDRGVLEELNQISEFHIAFGKVIYDNPQEYVQGIIADNIKKLKHKGVGHVALELSENYRMQFPFVKNPGFKEEKECRAVVCSTIGHYNIPSSENILFSKVKYRTANNKLIPYIEMNFERVKQSIIKEIFIGPKSEVEIEDIVNFLSFYGYYDGIDGGYNYQQPVAIKKSSTTYR</sequence>
<evidence type="ECO:0000313" key="1">
    <source>
        <dbReference type="EMBL" id="RGM48711.1"/>
    </source>
</evidence>
<comment type="caution">
    <text evidence="1">The sequence shown here is derived from an EMBL/GenBank/DDBJ whole genome shotgun (WGS) entry which is preliminary data.</text>
</comment>
<gene>
    <name evidence="1" type="ORF">DXC13_09205</name>
</gene>
<dbReference type="Proteomes" id="UP000260717">
    <property type="component" value="Unassembled WGS sequence"/>
</dbReference>
<organism evidence="1 2">
    <name type="scientific">Agathobacter rectalis</name>
    <dbReference type="NCBI Taxonomy" id="39491"/>
    <lineage>
        <taxon>Bacteria</taxon>
        <taxon>Bacillati</taxon>
        <taxon>Bacillota</taxon>
        <taxon>Clostridia</taxon>
        <taxon>Lachnospirales</taxon>
        <taxon>Lachnospiraceae</taxon>
        <taxon>Agathobacter</taxon>
    </lineage>
</organism>
<protein>
    <submittedName>
        <fullName evidence="1">DUF2971 domain-containing protein</fullName>
    </submittedName>
</protein>
<name>A0A3E4X2K8_9FIRM</name>
<evidence type="ECO:0000313" key="2">
    <source>
        <dbReference type="Proteomes" id="UP000260717"/>
    </source>
</evidence>
<dbReference type="AlphaFoldDB" id="A0A3E4X2K8"/>
<accession>A0A3E4X2K8</accession>
<dbReference type="RefSeq" id="WP_117715084.1">
    <property type="nucleotide sequence ID" value="NZ_QSTI01000013.1"/>
</dbReference>
<reference evidence="1 2" key="1">
    <citation type="submission" date="2018-08" db="EMBL/GenBank/DDBJ databases">
        <title>A genome reference for cultivated species of the human gut microbiota.</title>
        <authorList>
            <person name="Zou Y."/>
            <person name="Xue W."/>
            <person name="Luo G."/>
        </authorList>
    </citation>
    <scope>NUCLEOTIDE SEQUENCE [LARGE SCALE GENOMIC DNA]</scope>
    <source>
        <strain evidence="1 2">OM08-12AT</strain>
    </source>
</reference>
<dbReference type="EMBL" id="QSTI01000013">
    <property type="protein sequence ID" value="RGM48711.1"/>
    <property type="molecule type" value="Genomic_DNA"/>
</dbReference>
<dbReference type="Pfam" id="PF11185">
    <property type="entry name" value="DUF2971"/>
    <property type="match status" value="1"/>
</dbReference>